<keyword evidence="2" id="KW-0347">Helicase</keyword>
<proteinExistence type="predicted"/>
<gene>
    <name evidence="2" type="ORF">VP01_2043g6</name>
</gene>
<dbReference type="GO" id="GO:0004386">
    <property type="term" value="F:helicase activity"/>
    <property type="evidence" value="ECO:0007669"/>
    <property type="project" value="UniProtKB-KW"/>
</dbReference>
<dbReference type="InterPro" id="IPR027417">
    <property type="entry name" value="P-loop_NTPase"/>
</dbReference>
<keyword evidence="3" id="KW-1185">Reference proteome</keyword>
<sequence length="266" mass="30340">MGSSKNLSRNPMPSTALITLSKMNSGNGQPAMRMISFPVQFWPPSTRQVVKAHSIDSSDDQVLESLTPESLYHLNFPRFPPHQLLLKVWMPIILVRNLNIVEGLRIHFWDFQFFTIMHSYIPKINLPCVYTDQFPVMPCFSMTINKIKGKNLSKVIVLLKSPVFSHGQSYFSLSHATNQSNLDLLQSGDTSNMLNVLYKDLVTLFRGPSVSSICRIIAELEQGPEKKNYRSCLTQTSGPLKEEYKGRCKYWKHEKIHCISYHSATS</sequence>
<name>A0A0L6VAZ7_9BASI</name>
<evidence type="ECO:0000259" key="1">
    <source>
        <dbReference type="Pfam" id="PF21530"/>
    </source>
</evidence>
<protein>
    <submittedName>
        <fullName evidence="2">ATP-dependent DNA helicase PIF6-like</fullName>
    </submittedName>
</protein>
<accession>A0A0L6VAZ7</accession>
<dbReference type="AlphaFoldDB" id="A0A0L6VAZ7"/>
<organism evidence="2 3">
    <name type="scientific">Puccinia sorghi</name>
    <dbReference type="NCBI Taxonomy" id="27349"/>
    <lineage>
        <taxon>Eukaryota</taxon>
        <taxon>Fungi</taxon>
        <taxon>Dikarya</taxon>
        <taxon>Basidiomycota</taxon>
        <taxon>Pucciniomycotina</taxon>
        <taxon>Pucciniomycetes</taxon>
        <taxon>Pucciniales</taxon>
        <taxon>Pucciniaceae</taxon>
        <taxon>Puccinia</taxon>
    </lineage>
</organism>
<dbReference type="VEuPathDB" id="FungiDB:VP01_2043g6"/>
<keyword evidence="2" id="KW-0067">ATP-binding</keyword>
<dbReference type="EMBL" id="LAVV01006886">
    <property type="protein sequence ID" value="KNZ57903.1"/>
    <property type="molecule type" value="Genomic_DNA"/>
</dbReference>
<dbReference type="STRING" id="27349.A0A0L6VAZ7"/>
<dbReference type="InterPro" id="IPR049163">
    <property type="entry name" value="Pif1-like_2B_dom"/>
</dbReference>
<dbReference type="Proteomes" id="UP000037035">
    <property type="component" value="Unassembled WGS sequence"/>
</dbReference>
<keyword evidence="2" id="KW-0378">Hydrolase</keyword>
<dbReference type="GO" id="GO:0005657">
    <property type="term" value="C:replication fork"/>
    <property type="evidence" value="ECO:0007669"/>
    <property type="project" value="TreeGrafter"/>
</dbReference>
<keyword evidence="2" id="KW-0547">Nucleotide-binding</keyword>
<evidence type="ECO:0000313" key="2">
    <source>
        <dbReference type="EMBL" id="KNZ57903.1"/>
    </source>
</evidence>
<dbReference type="Pfam" id="PF21530">
    <property type="entry name" value="Pif1_2B_dom"/>
    <property type="match status" value="1"/>
</dbReference>
<reference evidence="2 3" key="1">
    <citation type="submission" date="2015-08" db="EMBL/GenBank/DDBJ databases">
        <title>Next Generation Sequencing and Analysis of the Genome of Puccinia sorghi L Schw, the Causal Agent of Maize Common Rust.</title>
        <authorList>
            <person name="Rochi L."/>
            <person name="Burguener G."/>
            <person name="Darino M."/>
            <person name="Turjanski A."/>
            <person name="Kreff E."/>
            <person name="Dieguez M.J."/>
            <person name="Sacco F."/>
        </authorList>
    </citation>
    <scope>NUCLEOTIDE SEQUENCE [LARGE SCALE GENOMIC DNA]</scope>
    <source>
        <strain evidence="2 3">RO10H11247</strain>
    </source>
</reference>
<dbReference type="PANTHER" id="PTHR23274">
    <property type="entry name" value="DNA HELICASE-RELATED"/>
    <property type="match status" value="1"/>
</dbReference>
<dbReference type="PANTHER" id="PTHR23274:SF51">
    <property type="entry name" value="OS03G0423850 PROTEIN"/>
    <property type="match status" value="1"/>
</dbReference>
<comment type="caution">
    <text evidence="2">The sequence shown here is derived from an EMBL/GenBank/DDBJ whole genome shotgun (WGS) entry which is preliminary data.</text>
</comment>
<evidence type="ECO:0000313" key="3">
    <source>
        <dbReference type="Proteomes" id="UP000037035"/>
    </source>
</evidence>
<dbReference type="OrthoDB" id="3353471at2759"/>
<dbReference type="GO" id="GO:0006260">
    <property type="term" value="P:DNA replication"/>
    <property type="evidence" value="ECO:0007669"/>
    <property type="project" value="TreeGrafter"/>
</dbReference>
<feature type="domain" description="DNA helicase Pif1-like 2B" evidence="1">
    <location>
        <begin position="73"/>
        <end position="104"/>
    </location>
</feature>
<dbReference type="SUPFAM" id="SSF52540">
    <property type="entry name" value="P-loop containing nucleoside triphosphate hydrolases"/>
    <property type="match status" value="1"/>
</dbReference>